<keyword evidence="2 5" id="KW-0645">Protease</keyword>
<dbReference type="CDD" id="cd06782">
    <property type="entry name" value="cpPDZ_CPP-like"/>
    <property type="match status" value="1"/>
</dbReference>
<accession>A0ABU9TVW3</accession>
<evidence type="ECO:0000313" key="8">
    <source>
        <dbReference type="EMBL" id="MEM5537857.1"/>
    </source>
</evidence>
<keyword evidence="6" id="KW-0732">Signal</keyword>
<dbReference type="PANTHER" id="PTHR32060:SF30">
    <property type="entry name" value="CARBOXY-TERMINAL PROCESSING PROTEASE CTPA"/>
    <property type="match status" value="1"/>
</dbReference>
<keyword evidence="3 5" id="KW-0378">Hydrolase</keyword>
<dbReference type="SUPFAM" id="SSF52096">
    <property type="entry name" value="ClpP/crotonase"/>
    <property type="match status" value="1"/>
</dbReference>
<evidence type="ECO:0000256" key="3">
    <source>
        <dbReference type="ARBA" id="ARBA00022801"/>
    </source>
</evidence>
<dbReference type="InterPro" id="IPR055210">
    <property type="entry name" value="CtpA/B_N"/>
</dbReference>
<evidence type="ECO:0000256" key="1">
    <source>
        <dbReference type="ARBA" id="ARBA00009179"/>
    </source>
</evidence>
<dbReference type="EMBL" id="JBBMRA010000021">
    <property type="protein sequence ID" value="MEM5537857.1"/>
    <property type="molecule type" value="Genomic_DNA"/>
</dbReference>
<dbReference type="InterPro" id="IPR001478">
    <property type="entry name" value="PDZ"/>
</dbReference>
<comment type="similarity">
    <text evidence="1 5">Belongs to the peptidase S41A family.</text>
</comment>
<evidence type="ECO:0000256" key="4">
    <source>
        <dbReference type="ARBA" id="ARBA00022825"/>
    </source>
</evidence>
<dbReference type="PROSITE" id="PS50106">
    <property type="entry name" value="PDZ"/>
    <property type="match status" value="1"/>
</dbReference>
<sequence>MKSVFLSGALKNSLISIALSGCLSLSATAADTPVPDAETIKNEKTLPLDELRLFTEVFQRIKSSYVEPVDDAQLLEDALRGMIAGLDPHSAYLEPSEFENLQAHTSGEFGGLGIEVGIEDGFVRVITPIDDTPAQRAGVKAGDLITKLDDHAVQGMDLSKAVELMRGKPGSKIILTVVREGEEKPLEIEVVRDIIQVASVRSRMLDENIAYLRVSQFQVDSGKEVNKHLKRLMKNDLKGVVLDLRNNPGGVLQAAVDIGDTFLSDGLIVYTKGRMPDSEQRFGATSDTLVPDLPMVVLINGGSASASEIVAGALQDQKRAIIMGLPSFGKGSVQTVLPLTKERALKLTTARYYTPAGRSIQAQGIKPDIEVKDAEITLRNDSYEFLKESDLNGHLENSNEGKADMSNADSTDLAARDYQLYEALNLLKAIVIVQK</sequence>
<dbReference type="CDD" id="cd07560">
    <property type="entry name" value="Peptidase_S41_CPP"/>
    <property type="match status" value="1"/>
</dbReference>
<dbReference type="Proteomes" id="UP001449225">
    <property type="component" value="Unassembled WGS sequence"/>
</dbReference>
<dbReference type="RefSeq" id="WP_342855040.1">
    <property type="nucleotide sequence ID" value="NZ_JBBMRA010000021.1"/>
</dbReference>
<reference evidence="8 9" key="1">
    <citation type="submission" date="2024-03" db="EMBL/GenBank/DDBJ databases">
        <title>Community enrichment and isolation of bacterial strains for fucoidan degradation.</title>
        <authorList>
            <person name="Sichert A."/>
        </authorList>
    </citation>
    <scope>NUCLEOTIDE SEQUENCE [LARGE SCALE GENOMIC DNA]</scope>
    <source>
        <strain evidence="8 9">AS76</strain>
    </source>
</reference>
<evidence type="ECO:0000259" key="7">
    <source>
        <dbReference type="PROSITE" id="PS50106"/>
    </source>
</evidence>
<dbReference type="Pfam" id="PF22694">
    <property type="entry name" value="CtpB_N-like"/>
    <property type="match status" value="1"/>
</dbReference>
<dbReference type="SUPFAM" id="SSF50156">
    <property type="entry name" value="PDZ domain-like"/>
    <property type="match status" value="1"/>
</dbReference>
<dbReference type="Gene3D" id="3.30.750.44">
    <property type="match status" value="1"/>
</dbReference>
<keyword evidence="9" id="KW-1185">Reference proteome</keyword>
<dbReference type="InterPro" id="IPR036034">
    <property type="entry name" value="PDZ_sf"/>
</dbReference>
<organism evidence="8 9">
    <name type="scientific">Neptuniibacter pectenicola</name>
    <dbReference type="NCBI Taxonomy" id="1806669"/>
    <lineage>
        <taxon>Bacteria</taxon>
        <taxon>Pseudomonadati</taxon>
        <taxon>Pseudomonadota</taxon>
        <taxon>Gammaproteobacteria</taxon>
        <taxon>Oceanospirillales</taxon>
        <taxon>Oceanospirillaceae</taxon>
        <taxon>Neptuniibacter</taxon>
    </lineage>
</organism>
<dbReference type="Pfam" id="PF13180">
    <property type="entry name" value="PDZ_2"/>
    <property type="match status" value="1"/>
</dbReference>
<dbReference type="Gene3D" id="3.90.226.10">
    <property type="entry name" value="2-enoyl-CoA Hydratase, Chain A, domain 1"/>
    <property type="match status" value="1"/>
</dbReference>
<feature type="domain" description="PDZ" evidence="7">
    <location>
        <begin position="98"/>
        <end position="180"/>
    </location>
</feature>
<dbReference type="InterPro" id="IPR004447">
    <property type="entry name" value="Peptidase_S41A"/>
</dbReference>
<evidence type="ECO:0000256" key="2">
    <source>
        <dbReference type="ARBA" id="ARBA00022670"/>
    </source>
</evidence>
<dbReference type="SMART" id="SM00245">
    <property type="entry name" value="TSPc"/>
    <property type="match status" value="1"/>
</dbReference>
<dbReference type="InterPro" id="IPR029045">
    <property type="entry name" value="ClpP/crotonase-like_dom_sf"/>
</dbReference>
<evidence type="ECO:0000256" key="5">
    <source>
        <dbReference type="RuleBase" id="RU004404"/>
    </source>
</evidence>
<dbReference type="InterPro" id="IPR005151">
    <property type="entry name" value="Tail-specific_protease"/>
</dbReference>
<keyword evidence="4 5" id="KW-0720">Serine protease</keyword>
<dbReference type="Gene3D" id="2.30.42.10">
    <property type="match status" value="1"/>
</dbReference>
<dbReference type="SMART" id="SM00228">
    <property type="entry name" value="PDZ"/>
    <property type="match status" value="1"/>
</dbReference>
<protein>
    <submittedName>
        <fullName evidence="8">S41 family peptidase</fullName>
    </submittedName>
</protein>
<name>A0ABU9TVW3_9GAMM</name>
<feature type="chain" id="PRO_5045570198" evidence="6">
    <location>
        <begin position="30"/>
        <end position="435"/>
    </location>
</feature>
<feature type="signal peptide" evidence="6">
    <location>
        <begin position="1"/>
        <end position="29"/>
    </location>
</feature>
<comment type="caution">
    <text evidence="8">The sequence shown here is derived from an EMBL/GenBank/DDBJ whole genome shotgun (WGS) entry which is preliminary data.</text>
</comment>
<evidence type="ECO:0000256" key="6">
    <source>
        <dbReference type="SAM" id="SignalP"/>
    </source>
</evidence>
<proteinExistence type="inferred from homology"/>
<evidence type="ECO:0000313" key="9">
    <source>
        <dbReference type="Proteomes" id="UP001449225"/>
    </source>
</evidence>
<dbReference type="NCBIfam" id="TIGR00225">
    <property type="entry name" value="prc"/>
    <property type="match status" value="1"/>
</dbReference>
<dbReference type="PANTHER" id="PTHR32060">
    <property type="entry name" value="TAIL-SPECIFIC PROTEASE"/>
    <property type="match status" value="1"/>
</dbReference>
<dbReference type="Pfam" id="PF03572">
    <property type="entry name" value="Peptidase_S41"/>
    <property type="match status" value="1"/>
</dbReference>
<dbReference type="PROSITE" id="PS51257">
    <property type="entry name" value="PROKAR_LIPOPROTEIN"/>
    <property type="match status" value="1"/>
</dbReference>
<gene>
    <name evidence="8" type="ORF">WNY58_15835</name>
</gene>